<dbReference type="Gene3D" id="3.30.160.60">
    <property type="entry name" value="Classic Zinc Finger"/>
    <property type="match status" value="2"/>
</dbReference>
<feature type="compositionally biased region" description="Low complexity" evidence="6">
    <location>
        <begin position="89"/>
        <end position="111"/>
    </location>
</feature>
<evidence type="ECO:0000256" key="6">
    <source>
        <dbReference type="SAM" id="MobiDB-lite"/>
    </source>
</evidence>
<evidence type="ECO:0000256" key="5">
    <source>
        <dbReference type="PROSITE-ProRule" id="PRU00042"/>
    </source>
</evidence>
<keyword evidence="2" id="KW-0677">Repeat</keyword>
<dbReference type="GO" id="GO:0000978">
    <property type="term" value="F:RNA polymerase II cis-regulatory region sequence-specific DNA binding"/>
    <property type="evidence" value="ECO:0007669"/>
    <property type="project" value="TreeGrafter"/>
</dbReference>
<dbReference type="GO" id="GO:0045944">
    <property type="term" value="P:positive regulation of transcription by RNA polymerase II"/>
    <property type="evidence" value="ECO:0007669"/>
    <property type="project" value="UniProtKB-ARBA"/>
</dbReference>
<evidence type="ECO:0000256" key="2">
    <source>
        <dbReference type="ARBA" id="ARBA00022737"/>
    </source>
</evidence>
<evidence type="ECO:0000256" key="1">
    <source>
        <dbReference type="ARBA" id="ARBA00022723"/>
    </source>
</evidence>
<feature type="domain" description="C2H2-type" evidence="7">
    <location>
        <begin position="126"/>
        <end position="155"/>
    </location>
</feature>
<protein>
    <recommendedName>
        <fullName evidence="7">C2H2-type domain-containing protein</fullName>
    </recommendedName>
</protein>
<feature type="compositionally biased region" description="Basic residues" evidence="6">
    <location>
        <begin position="72"/>
        <end position="85"/>
    </location>
</feature>
<evidence type="ECO:0000313" key="9">
    <source>
        <dbReference type="Proteomes" id="UP000184267"/>
    </source>
</evidence>
<evidence type="ECO:0000256" key="3">
    <source>
        <dbReference type="ARBA" id="ARBA00022771"/>
    </source>
</evidence>
<feature type="region of interest" description="Disordered" evidence="6">
    <location>
        <begin position="72"/>
        <end position="118"/>
    </location>
</feature>
<feature type="domain" description="C2H2-type" evidence="7">
    <location>
        <begin position="253"/>
        <end position="282"/>
    </location>
</feature>
<dbReference type="AlphaFoldDB" id="A0A1M2W1Y5"/>
<dbReference type="GO" id="GO:0008270">
    <property type="term" value="F:zinc ion binding"/>
    <property type="evidence" value="ECO:0007669"/>
    <property type="project" value="UniProtKB-KW"/>
</dbReference>
<dbReference type="STRING" id="154538.A0A1M2W1Y5"/>
<dbReference type="SMART" id="SM00355">
    <property type="entry name" value="ZnF_C2H2"/>
    <property type="match status" value="6"/>
</dbReference>
<evidence type="ECO:0000313" key="8">
    <source>
        <dbReference type="EMBL" id="OJT13772.1"/>
    </source>
</evidence>
<dbReference type="Proteomes" id="UP000184267">
    <property type="component" value="Unassembled WGS sequence"/>
</dbReference>
<dbReference type="PROSITE" id="PS50157">
    <property type="entry name" value="ZINC_FINGER_C2H2_2"/>
    <property type="match status" value="2"/>
</dbReference>
<keyword evidence="9" id="KW-1185">Reference proteome</keyword>
<dbReference type="GO" id="GO:0000981">
    <property type="term" value="F:DNA-binding transcription factor activity, RNA polymerase II-specific"/>
    <property type="evidence" value="ECO:0007669"/>
    <property type="project" value="TreeGrafter"/>
</dbReference>
<dbReference type="InterPro" id="IPR050329">
    <property type="entry name" value="GLI_C2H2-zinc-finger"/>
</dbReference>
<dbReference type="EMBL" id="MNAD01000363">
    <property type="protein sequence ID" value="OJT13772.1"/>
    <property type="molecule type" value="Genomic_DNA"/>
</dbReference>
<keyword evidence="1" id="KW-0479">Metal-binding</keyword>
<accession>A0A1M2W1Y5</accession>
<comment type="caution">
    <text evidence="8">The sequence shown here is derived from an EMBL/GenBank/DDBJ whole genome shotgun (WGS) entry which is preliminary data.</text>
</comment>
<keyword evidence="4" id="KW-0862">Zinc</keyword>
<proteinExistence type="predicted"/>
<dbReference type="PANTHER" id="PTHR19818:SF139">
    <property type="entry name" value="PAIR-RULE PROTEIN ODD-PAIRED"/>
    <property type="match status" value="1"/>
</dbReference>
<evidence type="ECO:0000256" key="4">
    <source>
        <dbReference type="ARBA" id="ARBA00022833"/>
    </source>
</evidence>
<dbReference type="Pfam" id="PF12874">
    <property type="entry name" value="zf-met"/>
    <property type="match status" value="1"/>
</dbReference>
<dbReference type="PANTHER" id="PTHR19818">
    <property type="entry name" value="ZINC FINGER PROTEIN ZIC AND GLI"/>
    <property type="match status" value="1"/>
</dbReference>
<dbReference type="OrthoDB" id="2728794at2759"/>
<sequence>MTECIRCSLAFADANDLLFHTIVSDNHHRCLDFSKDYATKAELLQHFVDSLKHFYCLRCNLHLATRDALVKHNSRTHRRRPRRVAHSGSTSPTSTLSVSPTTSTLSVPSTPNLKAEEQEKGKFADRYCVPCNRAFMSPGNLHSHQRSHTHQGRRVPCPFRGCRKRFVSSAAVFIHLESSTCASGMTLDKLVRLVARVDCEHVLTIPDKFTDTTINVHANANTNTGTSSSSPLPSATGVSVRSKVKYVRDGALYRCTACGRAFRSYVAFTRHAGSAAHAAQAFRCPLAHGCGAEFRMFSGLCQHVESEQCRLHDHRSLVNKVVRSVLNEVKGMAAR</sequence>
<dbReference type="GO" id="GO:0005634">
    <property type="term" value="C:nucleus"/>
    <property type="evidence" value="ECO:0007669"/>
    <property type="project" value="UniProtKB-ARBA"/>
</dbReference>
<evidence type="ECO:0000259" key="7">
    <source>
        <dbReference type="PROSITE" id="PS50157"/>
    </source>
</evidence>
<dbReference type="PROSITE" id="PS00028">
    <property type="entry name" value="ZINC_FINGER_C2H2_1"/>
    <property type="match status" value="3"/>
</dbReference>
<dbReference type="SUPFAM" id="SSF57667">
    <property type="entry name" value="beta-beta-alpha zinc fingers"/>
    <property type="match status" value="1"/>
</dbReference>
<keyword evidence="3 5" id="KW-0863">Zinc-finger</keyword>
<name>A0A1M2W1Y5_TRAPU</name>
<dbReference type="InterPro" id="IPR036236">
    <property type="entry name" value="Znf_C2H2_sf"/>
</dbReference>
<dbReference type="InterPro" id="IPR013087">
    <property type="entry name" value="Znf_C2H2_type"/>
</dbReference>
<dbReference type="OMA" id="CPLAHGC"/>
<reference evidence="8 9" key="1">
    <citation type="submission" date="2016-10" db="EMBL/GenBank/DDBJ databases">
        <title>Genome sequence of the basidiomycete white-rot fungus Trametes pubescens.</title>
        <authorList>
            <person name="Makela M.R."/>
            <person name="Granchi Z."/>
            <person name="Peng M."/>
            <person name="De Vries R.P."/>
            <person name="Grigoriev I."/>
            <person name="Riley R."/>
            <person name="Hilden K."/>
        </authorList>
    </citation>
    <scope>NUCLEOTIDE SEQUENCE [LARGE SCALE GENOMIC DNA]</scope>
    <source>
        <strain evidence="8 9">FBCC735</strain>
    </source>
</reference>
<organism evidence="8 9">
    <name type="scientific">Trametes pubescens</name>
    <name type="common">White-rot fungus</name>
    <dbReference type="NCBI Taxonomy" id="154538"/>
    <lineage>
        <taxon>Eukaryota</taxon>
        <taxon>Fungi</taxon>
        <taxon>Dikarya</taxon>
        <taxon>Basidiomycota</taxon>
        <taxon>Agaricomycotina</taxon>
        <taxon>Agaricomycetes</taxon>
        <taxon>Polyporales</taxon>
        <taxon>Polyporaceae</taxon>
        <taxon>Trametes</taxon>
    </lineage>
</organism>
<gene>
    <name evidence="8" type="ORF">TRAPUB_9682</name>
</gene>